<name>A0A3P6PJT5_DIBLA</name>
<feature type="compositionally biased region" description="Polar residues" evidence="2">
    <location>
        <begin position="323"/>
        <end position="337"/>
    </location>
</feature>
<evidence type="ECO:0000256" key="2">
    <source>
        <dbReference type="SAM" id="MobiDB-lite"/>
    </source>
</evidence>
<evidence type="ECO:0000313" key="4">
    <source>
        <dbReference type="Proteomes" id="UP000281553"/>
    </source>
</evidence>
<dbReference type="PROSITE" id="PS50194">
    <property type="entry name" value="FILAMIN_REPEAT"/>
    <property type="match status" value="1"/>
</dbReference>
<evidence type="ECO:0000256" key="1">
    <source>
        <dbReference type="PROSITE-ProRule" id="PRU00087"/>
    </source>
</evidence>
<evidence type="ECO:0000313" key="3">
    <source>
        <dbReference type="EMBL" id="VDK29703.1"/>
    </source>
</evidence>
<dbReference type="InterPro" id="IPR014756">
    <property type="entry name" value="Ig_E-set"/>
</dbReference>
<dbReference type="SUPFAM" id="SSF81296">
    <property type="entry name" value="E set domains"/>
    <property type="match status" value="1"/>
</dbReference>
<feature type="region of interest" description="Disordered" evidence="2">
    <location>
        <begin position="297"/>
        <end position="358"/>
    </location>
</feature>
<accession>A0A3P6PJT5</accession>
<dbReference type="Proteomes" id="UP000281553">
    <property type="component" value="Unassembled WGS sequence"/>
</dbReference>
<feature type="repeat" description="Filamin" evidence="1">
    <location>
        <begin position="193"/>
        <end position="266"/>
    </location>
</feature>
<dbReference type="InterPro" id="IPR013783">
    <property type="entry name" value="Ig-like_fold"/>
</dbReference>
<organism evidence="3 4">
    <name type="scientific">Dibothriocephalus latus</name>
    <name type="common">Fish tapeworm</name>
    <name type="synonym">Diphyllobothrium latum</name>
    <dbReference type="NCBI Taxonomy" id="60516"/>
    <lineage>
        <taxon>Eukaryota</taxon>
        <taxon>Metazoa</taxon>
        <taxon>Spiralia</taxon>
        <taxon>Lophotrochozoa</taxon>
        <taxon>Platyhelminthes</taxon>
        <taxon>Cestoda</taxon>
        <taxon>Eucestoda</taxon>
        <taxon>Diphyllobothriidea</taxon>
        <taxon>Diphyllobothriidae</taxon>
        <taxon>Dibothriocephalus</taxon>
    </lineage>
</organism>
<gene>
    <name evidence="3" type="ORF">DILT_LOCUS48</name>
</gene>
<dbReference type="Gene3D" id="2.60.40.10">
    <property type="entry name" value="Immunoglobulins"/>
    <property type="match status" value="1"/>
</dbReference>
<dbReference type="OrthoDB" id="264520at2759"/>
<sequence>MSEQQYARKALEEVIRLADEKIMATEEVLLRKDEDFAEYARSCDETIKDLDQYFLSIMRQLEKWKHVFIQELQASTSSSGAEYHNQTGRVNELLTKLRDLRETSAHILNSGQFGNSELVFDVHGCIFSVNQAIDSLTDFLGECLPLKFVGKLNFENVQKAEIGSMERLSDLSCAEILPSKLPKIKLGQLFHLDFRISRKYCEAAKNFITYSVTKDDAQYQKVRAYLQDNKNGSYALSFPITAIIPHTVHIMYLGEHIRNSPYTIVFKIGPNQSPSNGAGMVGQPVTGYMGATKDLMGDGTNNAQKPIGRATGDEQENFRRSKWSNQIDNPQQNNNWASAPHRAIHSPDGANRAHDTNA</sequence>
<dbReference type="EMBL" id="UYRU01000203">
    <property type="protein sequence ID" value="VDK29703.1"/>
    <property type="molecule type" value="Genomic_DNA"/>
</dbReference>
<reference evidence="3 4" key="1">
    <citation type="submission" date="2018-11" db="EMBL/GenBank/DDBJ databases">
        <authorList>
            <consortium name="Pathogen Informatics"/>
        </authorList>
    </citation>
    <scope>NUCLEOTIDE SEQUENCE [LARGE SCALE GENOMIC DNA]</scope>
</reference>
<protein>
    <submittedName>
        <fullName evidence="3">Uncharacterized protein</fullName>
    </submittedName>
</protein>
<dbReference type="AlphaFoldDB" id="A0A3P6PJT5"/>
<proteinExistence type="predicted"/>
<dbReference type="InterPro" id="IPR017868">
    <property type="entry name" value="Filamin/ABP280_repeat-like"/>
</dbReference>
<dbReference type="Pfam" id="PF00630">
    <property type="entry name" value="Filamin"/>
    <property type="match status" value="1"/>
</dbReference>
<keyword evidence="4" id="KW-1185">Reference proteome</keyword>